<evidence type="ECO:0000313" key="7">
    <source>
        <dbReference type="EMBL" id="OIN08954.1"/>
    </source>
</evidence>
<dbReference type="OrthoDB" id="9780903at2"/>
<gene>
    <name evidence="7" type="ORF">BFR47_14945</name>
</gene>
<feature type="binding site" evidence="2">
    <location>
        <position position="78"/>
    </location>
    <ligand>
        <name>Fe cation</name>
        <dbReference type="ChEBI" id="CHEBI:24875"/>
    </ligand>
</feature>
<dbReference type="PANTHER" id="PTHR13903">
    <property type="entry name" value="PIRIN-RELATED"/>
    <property type="match status" value="1"/>
</dbReference>
<sequence length="310" mass="34329">MSNIRWSSGFGSSRECPQQNGRRQIQRLAARTADVGGIPVARLIPGQQRRVIGAWCFLDHAGPAHFTAGDQGLRVGPHPHIGLQTFTWMLQGKVLHRDSLGNEQLIRPGQVNLMTAGHGISHTEESVPGESDLHAAQLWIALPMADKDTPPRFDHYPKLPHWSRDGMDFTLLVGEYQEHKAPVLTFSPLVGIDMYASRNVTVGLTLQKDFEYGLLVLEGSMEAQGDSFTVNELAYLGLHRSEMTITLAPGSRVLLVGGEPLNEEIFVWWNFVGHDKQDIVQALADWNDNSGRFGEVRGYDGTPLQAPRLP</sequence>
<proteinExistence type="inferred from homology"/>
<protein>
    <submittedName>
        <fullName evidence="7">Quercetin 2,3-dioxygenase</fullName>
    </submittedName>
</protein>
<keyword evidence="8" id="KW-1185">Reference proteome</keyword>
<feature type="binding site" evidence="2">
    <location>
        <position position="124"/>
    </location>
    <ligand>
        <name>Fe cation</name>
        <dbReference type="ChEBI" id="CHEBI:24875"/>
    </ligand>
</feature>
<dbReference type="GO" id="GO:0051213">
    <property type="term" value="F:dioxygenase activity"/>
    <property type="evidence" value="ECO:0007669"/>
    <property type="project" value="UniProtKB-KW"/>
</dbReference>
<dbReference type="InterPro" id="IPR012093">
    <property type="entry name" value="Pirin"/>
</dbReference>
<dbReference type="Proteomes" id="UP000243073">
    <property type="component" value="Unassembled WGS sequence"/>
</dbReference>
<feature type="domain" description="Pirin C-terminal" evidence="6">
    <location>
        <begin position="193"/>
        <end position="289"/>
    </location>
</feature>
<feature type="binding site" evidence="2">
    <location>
        <position position="80"/>
    </location>
    <ligand>
        <name>Fe cation</name>
        <dbReference type="ChEBI" id="CHEBI:24875"/>
    </ligand>
</feature>
<reference evidence="7 8" key="1">
    <citation type="submission" date="2016-07" db="EMBL/GenBank/DDBJ databases">
        <title>Draft Genome Sequence of Oceanisphaera psychrotolerans, isolated from coastal sediment samples.</title>
        <authorList>
            <person name="Zhuo S."/>
            <person name="Ruan Z."/>
        </authorList>
    </citation>
    <scope>NUCLEOTIDE SEQUENCE [LARGE SCALE GENOMIC DNA]</scope>
    <source>
        <strain evidence="7 8">LAM-WHM-ZC</strain>
    </source>
</reference>
<dbReference type="InterPro" id="IPR008778">
    <property type="entry name" value="Pirin_C_dom"/>
</dbReference>
<dbReference type="GO" id="GO:0046872">
    <property type="term" value="F:metal ion binding"/>
    <property type="evidence" value="ECO:0007669"/>
    <property type="project" value="UniProtKB-KW"/>
</dbReference>
<feature type="binding site" evidence="2">
    <location>
        <position position="122"/>
    </location>
    <ligand>
        <name>Fe cation</name>
        <dbReference type="ChEBI" id="CHEBI:24875"/>
    </ligand>
</feature>
<evidence type="ECO:0000313" key="8">
    <source>
        <dbReference type="Proteomes" id="UP000243073"/>
    </source>
</evidence>
<dbReference type="Gene3D" id="2.60.120.10">
    <property type="entry name" value="Jelly Rolls"/>
    <property type="match status" value="2"/>
</dbReference>
<feature type="region of interest" description="Disordered" evidence="4">
    <location>
        <begin position="1"/>
        <end position="21"/>
    </location>
</feature>
<keyword evidence="7" id="KW-0223">Dioxygenase</keyword>
<comment type="similarity">
    <text evidence="1 3">Belongs to the pirin family.</text>
</comment>
<accession>A0A1J4QEN0</accession>
<dbReference type="InterPro" id="IPR003829">
    <property type="entry name" value="Pirin_N_dom"/>
</dbReference>
<dbReference type="PIRSF" id="PIRSF006232">
    <property type="entry name" value="Pirin"/>
    <property type="match status" value="1"/>
</dbReference>
<evidence type="ECO:0000256" key="3">
    <source>
        <dbReference type="RuleBase" id="RU003457"/>
    </source>
</evidence>
<feature type="domain" description="Pirin N-terminal" evidence="5">
    <location>
        <begin position="40"/>
        <end position="140"/>
    </location>
</feature>
<comment type="cofactor">
    <cofactor evidence="2">
        <name>Fe cation</name>
        <dbReference type="ChEBI" id="CHEBI:24875"/>
    </cofactor>
    <text evidence="2">Binds 1 Fe cation per subunit.</text>
</comment>
<dbReference type="SUPFAM" id="SSF51182">
    <property type="entry name" value="RmlC-like cupins"/>
    <property type="match status" value="1"/>
</dbReference>
<dbReference type="Pfam" id="PF02678">
    <property type="entry name" value="Pirin"/>
    <property type="match status" value="1"/>
</dbReference>
<dbReference type="InterPro" id="IPR011051">
    <property type="entry name" value="RmlC_Cupin_sf"/>
</dbReference>
<evidence type="ECO:0000259" key="5">
    <source>
        <dbReference type="Pfam" id="PF02678"/>
    </source>
</evidence>
<dbReference type="STRING" id="1414654.BFR47_14945"/>
<organism evidence="7 8">
    <name type="scientific">Oceanisphaera psychrotolerans</name>
    <dbReference type="NCBI Taxonomy" id="1414654"/>
    <lineage>
        <taxon>Bacteria</taxon>
        <taxon>Pseudomonadati</taxon>
        <taxon>Pseudomonadota</taxon>
        <taxon>Gammaproteobacteria</taxon>
        <taxon>Aeromonadales</taxon>
        <taxon>Aeromonadaceae</taxon>
        <taxon>Oceanisphaera</taxon>
    </lineage>
</organism>
<keyword evidence="7" id="KW-0560">Oxidoreductase</keyword>
<name>A0A1J4QEN0_9GAMM</name>
<evidence type="ECO:0000256" key="1">
    <source>
        <dbReference type="ARBA" id="ARBA00008416"/>
    </source>
</evidence>
<keyword evidence="2" id="KW-0479">Metal-binding</keyword>
<evidence type="ECO:0000256" key="2">
    <source>
        <dbReference type="PIRSR" id="PIRSR006232-1"/>
    </source>
</evidence>
<dbReference type="InterPro" id="IPR014710">
    <property type="entry name" value="RmlC-like_jellyroll"/>
</dbReference>
<dbReference type="EMBL" id="MDKE01000024">
    <property type="protein sequence ID" value="OIN08954.1"/>
    <property type="molecule type" value="Genomic_DNA"/>
</dbReference>
<dbReference type="CDD" id="cd02909">
    <property type="entry name" value="cupin_pirin_N"/>
    <property type="match status" value="1"/>
</dbReference>
<dbReference type="RefSeq" id="WP_071472968.1">
    <property type="nucleotide sequence ID" value="NZ_MDKE01000024.1"/>
</dbReference>
<dbReference type="PANTHER" id="PTHR13903:SF8">
    <property type="entry name" value="PIRIN"/>
    <property type="match status" value="1"/>
</dbReference>
<dbReference type="AlphaFoldDB" id="A0A1J4QEN0"/>
<evidence type="ECO:0000259" key="6">
    <source>
        <dbReference type="Pfam" id="PF05726"/>
    </source>
</evidence>
<comment type="caution">
    <text evidence="7">The sequence shown here is derived from an EMBL/GenBank/DDBJ whole genome shotgun (WGS) entry which is preliminary data.</text>
</comment>
<keyword evidence="2" id="KW-0408">Iron</keyword>
<dbReference type="Pfam" id="PF05726">
    <property type="entry name" value="Pirin_C"/>
    <property type="match status" value="1"/>
</dbReference>
<evidence type="ECO:0000256" key="4">
    <source>
        <dbReference type="SAM" id="MobiDB-lite"/>
    </source>
</evidence>